<proteinExistence type="predicted"/>
<name>A0ABT9W3B1_9BACI</name>
<dbReference type="InterPro" id="IPR016102">
    <property type="entry name" value="Succinyl-CoA_synth-like"/>
</dbReference>
<evidence type="ECO:0000313" key="4">
    <source>
        <dbReference type="Proteomes" id="UP001235840"/>
    </source>
</evidence>
<gene>
    <name evidence="3" type="ORF">J2S11_003663</name>
</gene>
<dbReference type="PANTHER" id="PTHR11117">
    <property type="entry name" value="SUCCINYL-COA LIGASE SUBUNIT ALPHA"/>
    <property type="match status" value="1"/>
</dbReference>
<dbReference type="Proteomes" id="UP001235840">
    <property type="component" value="Unassembled WGS sequence"/>
</dbReference>
<feature type="domain" description="CoA-binding" evidence="2">
    <location>
        <begin position="191"/>
        <end position="283"/>
    </location>
</feature>
<dbReference type="NCBIfam" id="NF004760">
    <property type="entry name" value="PRK06091.1"/>
    <property type="match status" value="1"/>
</dbReference>
<dbReference type="EMBL" id="JAUSTY010000019">
    <property type="protein sequence ID" value="MDQ0167736.1"/>
    <property type="molecule type" value="Genomic_DNA"/>
</dbReference>
<keyword evidence="4" id="KW-1185">Reference proteome</keyword>
<sequence length="519" mass="55946">MSSKVVIKKNSYHDSVTLMSLASKALSIEGVNEAIVSMATAMNKDLIQQVGLMTEEVAQATPNDLIIAISANSEEISEQALQFIEEAFQSKQKKSKGEKNKSYQTINTALEAEGEHQIAIISVPGDFAAREANIALDKGLHVMMFSDNVSIEDEKQLKQKAVEKNLFVMGPDCGTAIINGVGLCFANNVRKGNIGLVAASGTGLQEVTVQIDRLGGGITQAFGTGGRDLYESIGGIMMKQGLKALAEDENTEVIVLISKPPAKKVQDEILELVKSINKPVVISFIDGDEQAVKEAGAYYGESLADTAYQAVKLANPTGNPPQIVSGTDEETIQHEAVRLAASQQYIRALFCGGTLCSEALSILRNAGLEVRSNVSKKDHEQLLDIKNSMGHTLLDLGEDEFTVGRPHPMIDPTIRNERIIQEARDPETAVLLLDFELGYGAHEDPIGSALEFIQRARKTAEEEGRYFPVIAYVCGTEADKQSLSESERKLKEAGVLVANSNVQAVELANQLISSKGGKA</sequence>
<reference evidence="3 4" key="1">
    <citation type="submission" date="2023-07" db="EMBL/GenBank/DDBJ databases">
        <title>Genomic Encyclopedia of Type Strains, Phase IV (KMG-IV): sequencing the most valuable type-strain genomes for metagenomic binning, comparative biology and taxonomic classification.</title>
        <authorList>
            <person name="Goeker M."/>
        </authorList>
    </citation>
    <scope>NUCLEOTIDE SEQUENCE [LARGE SCALE GENOMIC DNA]</scope>
    <source>
        <strain evidence="3 4">DSM 12751</strain>
    </source>
</reference>
<dbReference type="Gene3D" id="3.40.50.261">
    <property type="entry name" value="Succinyl-CoA synthetase domains"/>
    <property type="match status" value="2"/>
</dbReference>
<evidence type="ECO:0000259" key="1">
    <source>
        <dbReference type="Pfam" id="PF00549"/>
    </source>
</evidence>
<protein>
    <submittedName>
        <fullName evidence="3">Succinyl-CoA synthetase alpha subunit</fullName>
    </submittedName>
</protein>
<feature type="domain" description="ATP-citrate synthase/succinyl-CoA ligase C-terminal" evidence="1">
    <location>
        <begin position="349"/>
        <end position="509"/>
    </location>
</feature>
<dbReference type="PANTHER" id="PTHR11117:SF24">
    <property type="entry name" value="PROTEIN FDRA"/>
    <property type="match status" value="1"/>
</dbReference>
<dbReference type="Gene3D" id="3.40.50.720">
    <property type="entry name" value="NAD(P)-binding Rossmann-like Domain"/>
    <property type="match status" value="1"/>
</dbReference>
<dbReference type="SUPFAM" id="SSF52210">
    <property type="entry name" value="Succinyl-CoA synthetase domains"/>
    <property type="match status" value="2"/>
</dbReference>
<dbReference type="InterPro" id="IPR005811">
    <property type="entry name" value="SUCC_ACL_C"/>
</dbReference>
<dbReference type="Pfam" id="PF02629">
    <property type="entry name" value="CoA_binding"/>
    <property type="match status" value="1"/>
</dbReference>
<evidence type="ECO:0000313" key="3">
    <source>
        <dbReference type="EMBL" id="MDQ0167736.1"/>
    </source>
</evidence>
<dbReference type="Pfam" id="PF00549">
    <property type="entry name" value="Ligase_CoA"/>
    <property type="match status" value="1"/>
</dbReference>
<accession>A0ABT9W3B1</accession>
<evidence type="ECO:0000259" key="2">
    <source>
        <dbReference type="Pfam" id="PF02629"/>
    </source>
</evidence>
<organism evidence="3 4">
    <name type="scientific">Caldalkalibacillus horti</name>
    <dbReference type="NCBI Taxonomy" id="77523"/>
    <lineage>
        <taxon>Bacteria</taxon>
        <taxon>Bacillati</taxon>
        <taxon>Bacillota</taxon>
        <taxon>Bacilli</taxon>
        <taxon>Bacillales</taxon>
        <taxon>Bacillaceae</taxon>
        <taxon>Caldalkalibacillus</taxon>
    </lineage>
</organism>
<comment type="caution">
    <text evidence="3">The sequence shown here is derived from an EMBL/GenBank/DDBJ whole genome shotgun (WGS) entry which is preliminary data.</text>
</comment>
<dbReference type="InterPro" id="IPR003781">
    <property type="entry name" value="CoA-bd"/>
</dbReference>
<dbReference type="RefSeq" id="WP_307396893.1">
    <property type="nucleotide sequence ID" value="NZ_BAAADK010000006.1"/>
</dbReference>